<keyword evidence="1" id="KW-0863">Zinc-finger</keyword>
<dbReference type="PANTHER" id="PTHR15555:SF0">
    <property type="entry name" value="ZINC FINGER HIT DOMAIN-CONTAINING PROTEIN 2"/>
    <property type="match status" value="1"/>
</dbReference>
<evidence type="ECO:0000256" key="1">
    <source>
        <dbReference type="PROSITE-ProRule" id="PRU00453"/>
    </source>
</evidence>
<evidence type="ECO:0000313" key="5">
    <source>
        <dbReference type="Proteomes" id="UP001063166"/>
    </source>
</evidence>
<proteinExistence type="predicted"/>
<dbReference type="Pfam" id="PF04438">
    <property type="entry name" value="zf-HIT"/>
    <property type="match status" value="1"/>
</dbReference>
<gene>
    <name evidence="4" type="ORF">LshimejAT787_1004750</name>
</gene>
<dbReference type="PANTHER" id="PTHR15555">
    <property type="entry name" value="ZINC FINGER HIT DOMAIN CONTAINING PROTEIN 2 PROTEIN FON -RELATED"/>
    <property type="match status" value="1"/>
</dbReference>
<dbReference type="OrthoDB" id="18412at2759"/>
<dbReference type="CDD" id="cd23024">
    <property type="entry name" value="zf-HIT_ZNHIT2-3"/>
    <property type="match status" value="1"/>
</dbReference>
<evidence type="ECO:0000259" key="3">
    <source>
        <dbReference type="PROSITE" id="PS51083"/>
    </source>
</evidence>
<feature type="region of interest" description="Disordered" evidence="2">
    <location>
        <begin position="395"/>
        <end position="417"/>
    </location>
</feature>
<feature type="domain" description="HIT-type" evidence="3">
    <location>
        <begin position="15"/>
        <end position="48"/>
    </location>
</feature>
<organism evidence="4 5">
    <name type="scientific">Lyophyllum shimeji</name>
    <name type="common">Hon-shimeji</name>
    <name type="synonym">Tricholoma shimeji</name>
    <dbReference type="NCBI Taxonomy" id="47721"/>
    <lineage>
        <taxon>Eukaryota</taxon>
        <taxon>Fungi</taxon>
        <taxon>Dikarya</taxon>
        <taxon>Basidiomycota</taxon>
        <taxon>Agaricomycotina</taxon>
        <taxon>Agaricomycetes</taxon>
        <taxon>Agaricomycetidae</taxon>
        <taxon>Agaricales</taxon>
        <taxon>Tricholomatineae</taxon>
        <taxon>Lyophyllaceae</taxon>
        <taxon>Lyophyllum</taxon>
    </lineage>
</organism>
<reference evidence="4" key="1">
    <citation type="submission" date="2022-07" db="EMBL/GenBank/DDBJ databases">
        <title>The genome of Lyophyllum shimeji provides insight into the initial evolution of ectomycorrhizal fungal genome.</title>
        <authorList>
            <person name="Kobayashi Y."/>
            <person name="Shibata T."/>
            <person name="Hirakawa H."/>
            <person name="Shigenobu S."/>
            <person name="Nishiyama T."/>
            <person name="Yamada A."/>
            <person name="Hasebe M."/>
            <person name="Kawaguchi M."/>
        </authorList>
    </citation>
    <scope>NUCLEOTIDE SEQUENCE</scope>
    <source>
        <strain evidence="4">AT787</strain>
    </source>
</reference>
<comment type="caution">
    <text evidence="4">The sequence shown here is derived from an EMBL/GenBank/DDBJ whole genome shotgun (WGS) entry which is preliminary data.</text>
</comment>
<dbReference type="PROSITE" id="PS51083">
    <property type="entry name" value="ZF_HIT"/>
    <property type="match status" value="1"/>
</dbReference>
<keyword evidence="1" id="KW-0862">Zinc</keyword>
<keyword evidence="1" id="KW-0479">Metal-binding</keyword>
<dbReference type="Proteomes" id="UP001063166">
    <property type="component" value="Unassembled WGS sequence"/>
</dbReference>
<sequence length="417" mass="46775">MPPQAISSTGDKVTCRLCGRQFAKYYCPTCNVPYCSLTCFRSSAHSQCSESFYKKEVEQEIQCAPSKTPQERMRMMEMLKKFEEENQRSVENGLDSDDEADEDDLASRFQEIDMNSVSAADLWSKLTPAEQERFRKIMDDPSSDLAQQLLASAELEDERDEPWWDAPAVEPDEARGPLPRQRYGAKPDVMRVPAAMVKPIPAGPPLFFNICAVCIAYSFVTRHFSASPLSSLAPEDGDSEEARRLMSKLVPFLTDRRSTTVYPNLSSLTTDIWSRFDPAQINSDLFALLLRDTAYLARPLPVTALSATSAKSPEVVDPTSHPHVNLIRVLSDLNKLFEISSTRKGAAAKPNHVTQKLLFYVAHILSIPSPVLRTLSEELMERSAMYEAKGAENVAMEPWSSQERKPRGKQKAVIEEL</sequence>
<evidence type="ECO:0000313" key="4">
    <source>
        <dbReference type="EMBL" id="GLB41875.1"/>
    </source>
</evidence>
<name>A0A9P3URZ2_LYOSH</name>
<dbReference type="Gene3D" id="3.30.60.190">
    <property type="match status" value="1"/>
</dbReference>
<accession>A0A9P3URZ2</accession>
<keyword evidence="5" id="KW-1185">Reference proteome</keyword>
<evidence type="ECO:0000256" key="2">
    <source>
        <dbReference type="SAM" id="MobiDB-lite"/>
    </source>
</evidence>
<dbReference type="AlphaFoldDB" id="A0A9P3URZ2"/>
<dbReference type="GO" id="GO:0008270">
    <property type="term" value="F:zinc ion binding"/>
    <property type="evidence" value="ECO:0007669"/>
    <property type="project" value="UniProtKB-UniRule"/>
</dbReference>
<dbReference type="InterPro" id="IPR007529">
    <property type="entry name" value="Znf_HIT"/>
</dbReference>
<dbReference type="EMBL" id="BRPK01000010">
    <property type="protein sequence ID" value="GLB41875.1"/>
    <property type="molecule type" value="Genomic_DNA"/>
</dbReference>
<dbReference type="InterPro" id="IPR039646">
    <property type="entry name" value="ZNHIT2"/>
</dbReference>
<protein>
    <submittedName>
        <fullName evidence="4">Neurogenesis</fullName>
    </submittedName>
</protein>
<dbReference type="SUPFAM" id="SSF144232">
    <property type="entry name" value="HIT/MYND zinc finger-like"/>
    <property type="match status" value="1"/>
</dbReference>